<sequence length="260" mass="29175">MSRILPTQPVTAFIAARVNVAKRCLFRSIGVNRASLARRQRNKTILARPYRRANTVVRAASETDIEDAMKAARDAIKTEDNTSAQDVSYFYEVLNSPSWEEANEVVLRLVAEEKLTEGVLDACWSAIEKSEQQGAGDEVKQTLQNLYQLLVETYQQLHAPPALRLIEELNALDPVGHPEEVKARLAEVLDKPDFFSKDAFFADVNVYLQAMSAQDSEFEEQVAQLGEPTVDQLVMIKQTREMRGEAKAQMQAIHDILVGI</sequence>
<organism evidence="1 2">
    <name type="scientific">Cymbomonas tetramitiformis</name>
    <dbReference type="NCBI Taxonomy" id="36881"/>
    <lineage>
        <taxon>Eukaryota</taxon>
        <taxon>Viridiplantae</taxon>
        <taxon>Chlorophyta</taxon>
        <taxon>Pyramimonadophyceae</taxon>
        <taxon>Pyramimonadales</taxon>
        <taxon>Pyramimonadaceae</taxon>
        <taxon>Cymbomonas</taxon>
    </lineage>
</organism>
<proteinExistence type="predicted"/>
<accession>A0AAE0FP78</accession>
<gene>
    <name evidence="1" type="ORF">CYMTET_27708</name>
</gene>
<name>A0AAE0FP78_9CHLO</name>
<dbReference type="EMBL" id="LGRX02015402">
    <property type="protein sequence ID" value="KAK3263486.1"/>
    <property type="molecule type" value="Genomic_DNA"/>
</dbReference>
<reference evidence="1 2" key="1">
    <citation type="journal article" date="2015" name="Genome Biol. Evol.">
        <title>Comparative Genomics of a Bacterivorous Green Alga Reveals Evolutionary Causalities and Consequences of Phago-Mixotrophic Mode of Nutrition.</title>
        <authorList>
            <person name="Burns J.A."/>
            <person name="Paasch A."/>
            <person name="Narechania A."/>
            <person name="Kim E."/>
        </authorList>
    </citation>
    <scope>NUCLEOTIDE SEQUENCE [LARGE SCALE GENOMIC DNA]</scope>
    <source>
        <strain evidence="1 2">PLY_AMNH</strain>
    </source>
</reference>
<dbReference type="Proteomes" id="UP001190700">
    <property type="component" value="Unassembled WGS sequence"/>
</dbReference>
<protein>
    <submittedName>
        <fullName evidence="1">Uncharacterized protein</fullName>
    </submittedName>
</protein>
<dbReference type="AlphaFoldDB" id="A0AAE0FP78"/>
<evidence type="ECO:0000313" key="1">
    <source>
        <dbReference type="EMBL" id="KAK3263486.1"/>
    </source>
</evidence>
<evidence type="ECO:0000313" key="2">
    <source>
        <dbReference type="Proteomes" id="UP001190700"/>
    </source>
</evidence>
<comment type="caution">
    <text evidence="1">The sequence shown here is derived from an EMBL/GenBank/DDBJ whole genome shotgun (WGS) entry which is preliminary data.</text>
</comment>
<keyword evidence="2" id="KW-1185">Reference proteome</keyword>